<dbReference type="Proteomes" id="UP001610432">
    <property type="component" value="Unassembled WGS sequence"/>
</dbReference>
<feature type="domain" description="Xylanolytic transcriptional activator regulatory" evidence="7">
    <location>
        <begin position="252"/>
        <end position="336"/>
    </location>
</feature>
<evidence type="ECO:0000256" key="5">
    <source>
        <dbReference type="ARBA" id="ARBA00023242"/>
    </source>
</evidence>
<keyword evidence="3" id="KW-0238">DNA-binding</keyword>
<dbReference type="CDD" id="cd12148">
    <property type="entry name" value="fungal_TF_MHR"/>
    <property type="match status" value="1"/>
</dbReference>
<evidence type="ECO:0000256" key="6">
    <source>
        <dbReference type="SAM" id="Phobius"/>
    </source>
</evidence>
<evidence type="ECO:0000256" key="4">
    <source>
        <dbReference type="ARBA" id="ARBA00023163"/>
    </source>
</evidence>
<feature type="transmembrane region" description="Helical" evidence="6">
    <location>
        <begin position="511"/>
        <end position="531"/>
    </location>
</feature>
<dbReference type="PANTHER" id="PTHR47663:SF1">
    <property type="entry name" value="XYLANOLYTIC TRANSCRIPTIONAL ACTIVATOR XLNR-RELATED"/>
    <property type="match status" value="1"/>
</dbReference>
<keyword evidence="9" id="KW-1185">Reference proteome</keyword>
<sequence length="561" mass="62326">MEPTQLHPILTACEKDVYGALQLPRAPFVPFPASDQGNGDITGRHRSWTDLVSPITFGPSPSATSIHLSPQQSSQGVPGCRYSCLSAIVPFFKGFLTPAEACDLLDIYFADPGNSSSTAHSPYVLTTVIRKKSLLNTSTPRATSPALLATMLWTVAQTADSRIYHEPGSRERITNHLYSLILSFLQRRDIESWHRVRGGWQLEEDSILDLDAGERNKARRTFDTGPRPTVDDILTYTLLAIAISGGEFKADCLKWWNKAVGHLKYLRYHTEQGISEDEQPHYQSLAAIEEREERRRTFWLVYTLDRHLALSHNRPLHLLDSECHVLQPLPENIWQELDTIPHDSIPSVSFGPPVTISGTGLFEYFLPLMTILGDIIEFRLRRHHPRLRLDDITATQAGIEKTLIECEQSITDLSNSTTPVLGVPTQVPPIATAISPSAPATAKATNLVIPYATYIVKVLYVLLHGEWDAISMLEDDGDWIGSSDFSQCASNSIAAAQSISDILAVDPELTFMPYLLGIYLFHGSFVILLFAERIPQIGPNASVEQACEVIIRAHEVSIVTL</sequence>
<keyword evidence="6" id="KW-0812">Transmembrane</keyword>
<keyword evidence="6" id="KW-1133">Transmembrane helix</keyword>
<protein>
    <recommendedName>
        <fullName evidence="7">Xylanolytic transcriptional activator regulatory domain-containing protein</fullName>
    </recommendedName>
</protein>
<gene>
    <name evidence="8" type="ORF">BJX67DRAFT_378178</name>
</gene>
<dbReference type="InterPro" id="IPR051439">
    <property type="entry name" value="XlnR/Xlr1"/>
</dbReference>
<keyword evidence="6" id="KW-0472">Membrane</keyword>
<comment type="caution">
    <text evidence="8">The sequence shown here is derived from an EMBL/GenBank/DDBJ whole genome shotgun (WGS) entry which is preliminary data.</text>
</comment>
<evidence type="ECO:0000313" key="9">
    <source>
        <dbReference type="Proteomes" id="UP001610432"/>
    </source>
</evidence>
<dbReference type="EMBL" id="JBFXLQ010000006">
    <property type="protein sequence ID" value="KAL2870185.1"/>
    <property type="molecule type" value="Genomic_DNA"/>
</dbReference>
<dbReference type="GeneID" id="98147366"/>
<dbReference type="Pfam" id="PF04082">
    <property type="entry name" value="Fungal_trans"/>
    <property type="match status" value="1"/>
</dbReference>
<evidence type="ECO:0000259" key="7">
    <source>
        <dbReference type="SMART" id="SM00906"/>
    </source>
</evidence>
<dbReference type="PANTHER" id="PTHR47663">
    <property type="entry name" value="XYLANOLYTIC TRANSCRIPTIONAL ACTIVATOR XLNR-RELATED"/>
    <property type="match status" value="1"/>
</dbReference>
<evidence type="ECO:0000256" key="3">
    <source>
        <dbReference type="ARBA" id="ARBA00023125"/>
    </source>
</evidence>
<evidence type="ECO:0000313" key="8">
    <source>
        <dbReference type="EMBL" id="KAL2870185.1"/>
    </source>
</evidence>
<keyword evidence="2" id="KW-0805">Transcription regulation</keyword>
<feature type="non-terminal residue" evidence="8">
    <location>
        <position position="561"/>
    </location>
</feature>
<reference evidence="8 9" key="1">
    <citation type="submission" date="2024-07" db="EMBL/GenBank/DDBJ databases">
        <title>Section-level genome sequencing and comparative genomics of Aspergillus sections Usti and Cavernicolus.</title>
        <authorList>
            <consortium name="Lawrence Berkeley National Laboratory"/>
            <person name="Nybo J.L."/>
            <person name="Vesth T.C."/>
            <person name="Theobald S."/>
            <person name="Frisvad J.C."/>
            <person name="Larsen T.O."/>
            <person name="Kjaerboelling I."/>
            <person name="Rothschild-Mancinelli K."/>
            <person name="Lyhne E.K."/>
            <person name="Kogle M.E."/>
            <person name="Barry K."/>
            <person name="Clum A."/>
            <person name="Na H."/>
            <person name="Ledsgaard L."/>
            <person name="Lin J."/>
            <person name="Lipzen A."/>
            <person name="Kuo A."/>
            <person name="Riley R."/>
            <person name="Mondo S."/>
            <person name="Labutti K."/>
            <person name="Haridas S."/>
            <person name="Pangalinan J."/>
            <person name="Salamov A.A."/>
            <person name="Simmons B.A."/>
            <person name="Magnuson J.K."/>
            <person name="Chen J."/>
            <person name="Drula E."/>
            <person name="Henrissat B."/>
            <person name="Wiebenga A."/>
            <person name="Lubbers R.J."/>
            <person name="Gomes A.C."/>
            <person name="Macurrencykelacurrency M.R."/>
            <person name="Stajich J."/>
            <person name="Grigoriev I.V."/>
            <person name="Mortensen U.H."/>
            <person name="De Vries R.P."/>
            <person name="Baker S.E."/>
            <person name="Andersen M.R."/>
        </authorList>
    </citation>
    <scope>NUCLEOTIDE SEQUENCE [LARGE SCALE GENOMIC DNA]</scope>
    <source>
        <strain evidence="8 9">CBS 449.75</strain>
    </source>
</reference>
<evidence type="ECO:0000256" key="2">
    <source>
        <dbReference type="ARBA" id="ARBA00023015"/>
    </source>
</evidence>
<organism evidence="8 9">
    <name type="scientific">Aspergillus lucknowensis</name>
    <dbReference type="NCBI Taxonomy" id="176173"/>
    <lineage>
        <taxon>Eukaryota</taxon>
        <taxon>Fungi</taxon>
        <taxon>Dikarya</taxon>
        <taxon>Ascomycota</taxon>
        <taxon>Pezizomycotina</taxon>
        <taxon>Eurotiomycetes</taxon>
        <taxon>Eurotiomycetidae</taxon>
        <taxon>Eurotiales</taxon>
        <taxon>Aspergillaceae</taxon>
        <taxon>Aspergillus</taxon>
        <taxon>Aspergillus subgen. Nidulantes</taxon>
    </lineage>
</organism>
<keyword evidence="5" id="KW-0539">Nucleus</keyword>
<dbReference type="RefSeq" id="XP_070889164.1">
    <property type="nucleotide sequence ID" value="XM_071032294.1"/>
</dbReference>
<name>A0ABR4M048_9EURO</name>
<dbReference type="InterPro" id="IPR007219">
    <property type="entry name" value="XnlR_reg_dom"/>
</dbReference>
<proteinExistence type="predicted"/>
<keyword evidence="1" id="KW-0862">Zinc</keyword>
<accession>A0ABR4M048</accession>
<dbReference type="SMART" id="SM00906">
    <property type="entry name" value="Fungal_trans"/>
    <property type="match status" value="1"/>
</dbReference>
<keyword evidence="4" id="KW-0804">Transcription</keyword>
<evidence type="ECO:0000256" key="1">
    <source>
        <dbReference type="ARBA" id="ARBA00022833"/>
    </source>
</evidence>